<evidence type="ECO:0000313" key="1">
    <source>
        <dbReference type="EMBL" id="KYM82629.1"/>
    </source>
</evidence>
<name>A0A195BEJ1_9HYME</name>
<proteinExistence type="predicted"/>
<sequence>MPLPANSGGLNLRGTIVNHAAIPRYIAGRWRCVIGVNLSESGINLRQSNSGAAHIQQRIALQPRYRSTSGISATTNLEPRPRLRICNNMKQLFAFPRYRFRHEETVSILSVEIECYSCLLRCGTERNHLFLAPLHTYLDTFAHYMYTGKEYQYLLRHGTKMLNRRPLQGSLIIWSTYREINIPNVLILGNYPGLPKMFHILRLEATPDYEDAVFLCHVSRESASVHVSLASPLVAINLTASCHPFPKQKLA</sequence>
<accession>A0A195BEJ1</accession>
<evidence type="ECO:0000313" key="2">
    <source>
        <dbReference type="Proteomes" id="UP000078540"/>
    </source>
</evidence>
<dbReference type="Proteomes" id="UP000078540">
    <property type="component" value="Unassembled WGS sequence"/>
</dbReference>
<keyword evidence="2" id="KW-1185">Reference proteome</keyword>
<protein>
    <submittedName>
        <fullName evidence="1">Uncharacterized protein</fullName>
    </submittedName>
</protein>
<organism evidence="1 2">
    <name type="scientific">Atta colombica</name>
    <dbReference type="NCBI Taxonomy" id="520822"/>
    <lineage>
        <taxon>Eukaryota</taxon>
        <taxon>Metazoa</taxon>
        <taxon>Ecdysozoa</taxon>
        <taxon>Arthropoda</taxon>
        <taxon>Hexapoda</taxon>
        <taxon>Insecta</taxon>
        <taxon>Pterygota</taxon>
        <taxon>Neoptera</taxon>
        <taxon>Endopterygota</taxon>
        <taxon>Hymenoptera</taxon>
        <taxon>Apocrita</taxon>
        <taxon>Aculeata</taxon>
        <taxon>Formicoidea</taxon>
        <taxon>Formicidae</taxon>
        <taxon>Myrmicinae</taxon>
        <taxon>Atta</taxon>
    </lineage>
</organism>
<gene>
    <name evidence="1" type="ORF">ALC53_06804</name>
</gene>
<dbReference type="EMBL" id="KQ976509">
    <property type="protein sequence ID" value="KYM82629.1"/>
    <property type="molecule type" value="Genomic_DNA"/>
</dbReference>
<dbReference type="AlphaFoldDB" id="A0A195BEJ1"/>
<reference evidence="1 2" key="1">
    <citation type="submission" date="2015-09" db="EMBL/GenBank/DDBJ databases">
        <title>Atta colombica WGS genome.</title>
        <authorList>
            <person name="Nygaard S."/>
            <person name="Hu H."/>
            <person name="Boomsma J."/>
            <person name="Zhang G."/>
        </authorList>
    </citation>
    <scope>NUCLEOTIDE SEQUENCE [LARGE SCALE GENOMIC DNA]</scope>
    <source>
        <strain evidence="1">Treedump-2</strain>
        <tissue evidence="1">Whole body</tissue>
    </source>
</reference>